<comment type="caution">
    <text evidence="1">The sequence shown here is derived from an EMBL/GenBank/DDBJ whole genome shotgun (WGS) entry which is preliminary data.</text>
</comment>
<evidence type="ECO:0000313" key="1">
    <source>
        <dbReference type="EMBL" id="KAI4470879.1"/>
    </source>
</evidence>
<organism evidence="1 2">
    <name type="scientific">Holotrichia oblita</name>
    <name type="common">Chafer beetle</name>
    <dbReference type="NCBI Taxonomy" id="644536"/>
    <lineage>
        <taxon>Eukaryota</taxon>
        <taxon>Metazoa</taxon>
        <taxon>Ecdysozoa</taxon>
        <taxon>Arthropoda</taxon>
        <taxon>Hexapoda</taxon>
        <taxon>Insecta</taxon>
        <taxon>Pterygota</taxon>
        <taxon>Neoptera</taxon>
        <taxon>Endopterygota</taxon>
        <taxon>Coleoptera</taxon>
        <taxon>Polyphaga</taxon>
        <taxon>Scarabaeiformia</taxon>
        <taxon>Scarabaeidae</taxon>
        <taxon>Melolonthinae</taxon>
        <taxon>Holotrichia</taxon>
    </lineage>
</organism>
<sequence length="138" mass="15577">MKIAIFVPLLMALVEGKIFNNCELAHQLIKHGLPRDEIATWVCIAFRESSYNTKAVSYSHCYGLFQICQEWWCSPPGKGCGVKCTQLINDDIADDVRCVKIIFEQTRRLTGNGFSAWEVYPMCKNASSALSYVKDCTL</sequence>
<name>A0ACB9TVT6_HOLOL</name>
<gene>
    <name evidence="1" type="ORF">MML48_1g06891</name>
</gene>
<evidence type="ECO:0000313" key="2">
    <source>
        <dbReference type="Proteomes" id="UP001056778"/>
    </source>
</evidence>
<dbReference type="Proteomes" id="UP001056778">
    <property type="component" value="Chromosome 1"/>
</dbReference>
<proteinExistence type="predicted"/>
<dbReference type="EMBL" id="CM043015">
    <property type="protein sequence ID" value="KAI4470879.1"/>
    <property type="molecule type" value="Genomic_DNA"/>
</dbReference>
<accession>A0ACB9TVT6</accession>
<protein>
    <submittedName>
        <fullName evidence="1">Lysozyme c</fullName>
    </submittedName>
</protein>
<reference evidence="1" key="1">
    <citation type="submission" date="2022-04" db="EMBL/GenBank/DDBJ databases">
        <title>Chromosome-scale genome assembly of Holotrichia oblita Faldermann.</title>
        <authorList>
            <person name="Rongchong L."/>
        </authorList>
    </citation>
    <scope>NUCLEOTIDE SEQUENCE</scope>
    <source>
        <strain evidence="1">81SQS9</strain>
    </source>
</reference>
<keyword evidence="2" id="KW-1185">Reference proteome</keyword>